<name>A0ABW3JDH1_9HYPH</name>
<comment type="similarity">
    <text evidence="1">Belongs to the OmpW/AlkL family.</text>
</comment>
<feature type="signal peptide" evidence="2">
    <location>
        <begin position="1"/>
        <end position="26"/>
    </location>
</feature>
<proteinExistence type="inferred from homology"/>
<dbReference type="PANTHER" id="PTHR36920">
    <property type="match status" value="1"/>
</dbReference>
<dbReference type="EMBL" id="JBHTJO010000001">
    <property type="protein sequence ID" value="MFD0987467.1"/>
    <property type="molecule type" value="Genomic_DNA"/>
</dbReference>
<keyword evidence="4" id="KW-1185">Reference proteome</keyword>
<comment type="caution">
    <text evidence="3">The sequence shown here is derived from an EMBL/GenBank/DDBJ whole genome shotgun (WGS) entry which is preliminary data.</text>
</comment>
<protein>
    <submittedName>
        <fullName evidence="3">OmpW family protein</fullName>
    </submittedName>
</protein>
<dbReference type="Pfam" id="PF03922">
    <property type="entry name" value="OmpW"/>
    <property type="match status" value="1"/>
</dbReference>
<keyword evidence="2" id="KW-0732">Signal</keyword>
<dbReference type="InterPro" id="IPR005618">
    <property type="entry name" value="OMPW"/>
</dbReference>
<organism evidence="3 4">
    <name type="scientific">Methyloligella solikamskensis</name>
    <dbReference type="NCBI Taxonomy" id="1177756"/>
    <lineage>
        <taxon>Bacteria</taxon>
        <taxon>Pseudomonadati</taxon>
        <taxon>Pseudomonadota</taxon>
        <taxon>Alphaproteobacteria</taxon>
        <taxon>Hyphomicrobiales</taxon>
        <taxon>Hyphomicrobiaceae</taxon>
        <taxon>Methyloligella</taxon>
    </lineage>
</organism>
<accession>A0ABW3JDH1</accession>
<evidence type="ECO:0000256" key="2">
    <source>
        <dbReference type="SAM" id="SignalP"/>
    </source>
</evidence>
<dbReference type="Proteomes" id="UP001597102">
    <property type="component" value="Unassembled WGS sequence"/>
</dbReference>
<dbReference type="RefSeq" id="WP_379089483.1">
    <property type="nucleotide sequence ID" value="NZ_JBHTJO010000001.1"/>
</dbReference>
<reference evidence="4" key="1">
    <citation type="journal article" date="2019" name="Int. J. Syst. Evol. Microbiol.">
        <title>The Global Catalogue of Microorganisms (GCM) 10K type strain sequencing project: providing services to taxonomists for standard genome sequencing and annotation.</title>
        <authorList>
            <consortium name="The Broad Institute Genomics Platform"/>
            <consortium name="The Broad Institute Genome Sequencing Center for Infectious Disease"/>
            <person name="Wu L."/>
            <person name="Ma J."/>
        </authorList>
    </citation>
    <scope>NUCLEOTIDE SEQUENCE [LARGE SCALE GENOMIC DNA]</scope>
    <source>
        <strain evidence="4">CCUG 61697</strain>
    </source>
</reference>
<dbReference type="InterPro" id="IPR011250">
    <property type="entry name" value="OMP/PagP_B-barrel"/>
</dbReference>
<sequence>MNKLTIALVAALALTGATFASGPATAGDEHGDFMVRGLVTGVLPDTDATVKAGGTVIPGAGAEVSDEVIPAATLTYFFTDNLALELFCCFAKHDVKATGSIAALGEIADTWIFPPALTAQYHFNPGGKFKPYVGAGLQYIAFFDEGTGSNALGATKVNIDDALGFTLQAGMDYSLGNGWYLNADVKKTWLNTDVDWAGTGISGDVDLDPLIVSAGVGYRFNLSDVLGGL</sequence>
<feature type="chain" id="PRO_5047030017" evidence="2">
    <location>
        <begin position="27"/>
        <end position="229"/>
    </location>
</feature>
<dbReference type="Gene3D" id="2.40.160.20">
    <property type="match status" value="1"/>
</dbReference>
<dbReference type="PANTHER" id="PTHR36920:SF1">
    <property type="entry name" value="OUTER MEMBRANE PROTEIN W"/>
    <property type="match status" value="1"/>
</dbReference>
<gene>
    <name evidence="3" type="ORF">ACFQ2F_10205</name>
</gene>
<dbReference type="SUPFAM" id="SSF56925">
    <property type="entry name" value="OMPA-like"/>
    <property type="match status" value="1"/>
</dbReference>
<evidence type="ECO:0000313" key="4">
    <source>
        <dbReference type="Proteomes" id="UP001597102"/>
    </source>
</evidence>
<evidence type="ECO:0000256" key="1">
    <source>
        <dbReference type="ARBA" id="ARBA00009330"/>
    </source>
</evidence>
<evidence type="ECO:0000313" key="3">
    <source>
        <dbReference type="EMBL" id="MFD0987467.1"/>
    </source>
</evidence>